<dbReference type="AlphaFoldDB" id="A0A3P4B253"/>
<accession>A0A3P4B253</accession>
<sequence>MSSRQESAQRPAAPAGQSHPPVAPELAEAAAEPTGNEDPGSELTEQSRKRTPEGPSSPPKRERTLGNHPVDPNGLPARTGLPPGIDRDTATDPGKQTPGAPEVDNRS</sequence>
<dbReference type="RefSeq" id="WP_124079494.1">
    <property type="nucleotide sequence ID" value="NZ_UWPJ01000017.1"/>
</dbReference>
<dbReference type="OrthoDB" id="8687784at2"/>
<organism evidence="2 3">
    <name type="scientific">Pigmentiphaga humi</name>
    <dbReference type="NCBI Taxonomy" id="2478468"/>
    <lineage>
        <taxon>Bacteria</taxon>
        <taxon>Pseudomonadati</taxon>
        <taxon>Pseudomonadota</taxon>
        <taxon>Betaproteobacteria</taxon>
        <taxon>Burkholderiales</taxon>
        <taxon>Alcaligenaceae</taxon>
        <taxon>Pigmentiphaga</taxon>
    </lineage>
</organism>
<reference evidence="2 3" key="1">
    <citation type="submission" date="2018-10" db="EMBL/GenBank/DDBJ databases">
        <authorList>
            <person name="Criscuolo A."/>
        </authorList>
    </citation>
    <scope>NUCLEOTIDE SEQUENCE [LARGE SCALE GENOMIC DNA]</scope>
    <source>
        <strain evidence="2">DnA1</strain>
    </source>
</reference>
<evidence type="ECO:0000256" key="1">
    <source>
        <dbReference type="SAM" id="MobiDB-lite"/>
    </source>
</evidence>
<evidence type="ECO:0000313" key="2">
    <source>
        <dbReference type="EMBL" id="VCU69971.1"/>
    </source>
</evidence>
<dbReference type="EMBL" id="UWPJ01000017">
    <property type="protein sequence ID" value="VCU69971.1"/>
    <property type="molecule type" value="Genomic_DNA"/>
</dbReference>
<protein>
    <submittedName>
        <fullName evidence="2">Uncharacterized protein</fullName>
    </submittedName>
</protein>
<keyword evidence="3" id="KW-1185">Reference proteome</keyword>
<dbReference type="Proteomes" id="UP000277294">
    <property type="component" value="Unassembled WGS sequence"/>
</dbReference>
<gene>
    <name evidence="2" type="ORF">PIGHUM_02037</name>
</gene>
<evidence type="ECO:0000313" key="3">
    <source>
        <dbReference type="Proteomes" id="UP000277294"/>
    </source>
</evidence>
<name>A0A3P4B253_9BURK</name>
<feature type="region of interest" description="Disordered" evidence="1">
    <location>
        <begin position="1"/>
        <end position="107"/>
    </location>
</feature>
<feature type="compositionally biased region" description="Low complexity" evidence="1">
    <location>
        <begin position="24"/>
        <end position="33"/>
    </location>
</feature>
<proteinExistence type="predicted"/>